<gene>
    <name evidence="10" type="ORF">EHV15_02500</name>
</gene>
<dbReference type="Pfam" id="PF00672">
    <property type="entry name" value="HAMP"/>
    <property type="match status" value="1"/>
</dbReference>
<keyword evidence="6 8" id="KW-0472">Membrane</keyword>
<keyword evidence="11" id="KW-1185">Reference proteome</keyword>
<evidence type="ECO:0000256" key="5">
    <source>
        <dbReference type="ARBA" id="ARBA00022777"/>
    </source>
</evidence>
<evidence type="ECO:0000256" key="2">
    <source>
        <dbReference type="ARBA" id="ARBA00022475"/>
    </source>
</evidence>
<proteinExistence type="predicted"/>
<dbReference type="SUPFAM" id="SSF158472">
    <property type="entry name" value="HAMP domain-like"/>
    <property type="match status" value="1"/>
</dbReference>
<dbReference type="CDD" id="cd06225">
    <property type="entry name" value="HAMP"/>
    <property type="match status" value="1"/>
</dbReference>
<comment type="caution">
    <text evidence="10">The sequence shown here is derived from an EMBL/GenBank/DDBJ whole genome shotgun (WGS) entry which is preliminary data.</text>
</comment>
<keyword evidence="7" id="KW-0175">Coiled coil</keyword>
<dbReference type="InterPro" id="IPR003594">
    <property type="entry name" value="HATPase_dom"/>
</dbReference>
<dbReference type="InterPro" id="IPR050640">
    <property type="entry name" value="Bact_2-comp_sensor_kinase"/>
</dbReference>
<dbReference type="EMBL" id="RRCN01000001">
    <property type="protein sequence ID" value="RRJ61972.1"/>
    <property type="molecule type" value="Genomic_DNA"/>
</dbReference>
<evidence type="ECO:0000313" key="10">
    <source>
        <dbReference type="EMBL" id="RRJ61972.1"/>
    </source>
</evidence>
<keyword evidence="5 10" id="KW-0418">Kinase</keyword>
<dbReference type="SMART" id="SM00387">
    <property type="entry name" value="HATPase_c"/>
    <property type="match status" value="1"/>
</dbReference>
<dbReference type="OrthoDB" id="2552472at2"/>
<dbReference type="Pfam" id="PF06580">
    <property type="entry name" value="His_kinase"/>
    <property type="match status" value="1"/>
</dbReference>
<dbReference type="Proteomes" id="UP000267017">
    <property type="component" value="Unassembled WGS sequence"/>
</dbReference>
<sequence>MRMYWFKTRRLQPTLVVMLSLLILTLMTLLSIVVYYSTSRLISSKLSESSLSELEQTNSQMNQRMTSIRATALSIVINPEVTSILQQTDRSDIYQQIRNNDIASRILSNAAYSRNDISEIMIVTDRLGIYNYSNPNGFYEQSRAVEKPFWSFVESRKEGFIPPRQNDMRSDGTNSNILTYFHEITKGETQLGYVFINLHFSSFQDLAERRSSNGDLLYFADENNEIYDTSGAKLSDKATHDIVASFADQRQGYTLTQLGDRKYLSVFSSPNDFHWRIIRFKPYADVIEGMPALFTRLLLVAAGCFILAVIGAVLFSRSVTQPLKRLIRQMNKVGYGNFNIELDSDYTNEIGQLNEKFLNMSSKIRELMEDREREQKQLREMELRALQSQINPHFLYNTLDAINWMAIRHKAPEISSMTASLGKIFRLSLNKGRELTTVSSELTHLDAYIHIMRHKYRDRFTYVQHIDSGMLSCETIKIILQPLVENCFVHGLASSKGAGQIEVTGYCCEDDLIFQIRDDGTGVNAELLNEALKQGVGSVGYGIHNVNERIRLHYGHSYGLSYLNVERGTLAQIRLPRRLYRHMEEETH</sequence>
<protein>
    <submittedName>
        <fullName evidence="10">Sensor histidine kinase</fullName>
    </submittedName>
</protein>
<dbReference type="PANTHER" id="PTHR34220">
    <property type="entry name" value="SENSOR HISTIDINE KINASE YPDA"/>
    <property type="match status" value="1"/>
</dbReference>
<dbReference type="GO" id="GO:0005886">
    <property type="term" value="C:plasma membrane"/>
    <property type="evidence" value="ECO:0007669"/>
    <property type="project" value="UniProtKB-SubCell"/>
</dbReference>
<keyword evidence="8" id="KW-0812">Transmembrane</keyword>
<dbReference type="Gene3D" id="6.10.340.10">
    <property type="match status" value="1"/>
</dbReference>
<feature type="transmembrane region" description="Helical" evidence="8">
    <location>
        <begin position="293"/>
        <end position="315"/>
    </location>
</feature>
<keyword evidence="2" id="KW-1003">Cell membrane</keyword>
<dbReference type="InterPro" id="IPR036890">
    <property type="entry name" value="HATPase_C_sf"/>
</dbReference>
<dbReference type="PROSITE" id="PS50885">
    <property type="entry name" value="HAMP"/>
    <property type="match status" value="1"/>
</dbReference>
<accession>A0A3P3TV12</accession>
<feature type="coiled-coil region" evidence="7">
    <location>
        <begin position="364"/>
        <end position="391"/>
    </location>
</feature>
<evidence type="ECO:0000256" key="8">
    <source>
        <dbReference type="SAM" id="Phobius"/>
    </source>
</evidence>
<reference evidence="10 11" key="1">
    <citation type="submission" date="2018-11" db="EMBL/GenBank/DDBJ databases">
        <title>Genome sequencing of Paenibacillus sp. KCOM 3021 (= ChDC PVNT-B20).</title>
        <authorList>
            <person name="Kook J.-K."/>
            <person name="Park S.-N."/>
            <person name="Lim Y.K."/>
        </authorList>
    </citation>
    <scope>NUCLEOTIDE SEQUENCE [LARGE SCALE GENOMIC DNA]</scope>
    <source>
        <strain evidence="10 11">KCOM 3021</strain>
    </source>
</reference>
<dbReference type="AlphaFoldDB" id="A0A3P3TV12"/>
<keyword evidence="3" id="KW-0597">Phosphoprotein</keyword>
<evidence type="ECO:0000256" key="3">
    <source>
        <dbReference type="ARBA" id="ARBA00022553"/>
    </source>
</evidence>
<evidence type="ECO:0000256" key="4">
    <source>
        <dbReference type="ARBA" id="ARBA00022679"/>
    </source>
</evidence>
<comment type="subcellular location">
    <subcellularLocation>
        <location evidence="1">Cell membrane</location>
        <topology evidence="1">Multi-pass membrane protein</topology>
    </subcellularLocation>
</comment>
<evidence type="ECO:0000256" key="7">
    <source>
        <dbReference type="SAM" id="Coils"/>
    </source>
</evidence>
<evidence type="ECO:0000256" key="6">
    <source>
        <dbReference type="ARBA" id="ARBA00023136"/>
    </source>
</evidence>
<feature type="domain" description="HAMP" evidence="9">
    <location>
        <begin position="317"/>
        <end position="369"/>
    </location>
</feature>
<organism evidence="10 11">
    <name type="scientific">Paenibacillus oralis</name>
    <dbReference type="NCBI Taxonomy" id="2490856"/>
    <lineage>
        <taxon>Bacteria</taxon>
        <taxon>Bacillati</taxon>
        <taxon>Bacillota</taxon>
        <taxon>Bacilli</taxon>
        <taxon>Bacillales</taxon>
        <taxon>Paenibacillaceae</taxon>
        <taxon>Paenibacillus</taxon>
    </lineage>
</organism>
<dbReference type="PANTHER" id="PTHR34220:SF7">
    <property type="entry name" value="SENSOR HISTIDINE KINASE YPDA"/>
    <property type="match status" value="1"/>
</dbReference>
<dbReference type="InterPro" id="IPR003660">
    <property type="entry name" value="HAMP_dom"/>
</dbReference>
<name>A0A3P3TV12_9BACL</name>
<keyword evidence="4" id="KW-0808">Transferase</keyword>
<dbReference type="SUPFAM" id="SSF55874">
    <property type="entry name" value="ATPase domain of HSP90 chaperone/DNA topoisomerase II/histidine kinase"/>
    <property type="match status" value="1"/>
</dbReference>
<dbReference type="InterPro" id="IPR010559">
    <property type="entry name" value="Sig_transdc_His_kin_internal"/>
</dbReference>
<keyword evidence="8" id="KW-1133">Transmembrane helix</keyword>
<dbReference type="Gene3D" id="3.30.565.10">
    <property type="entry name" value="Histidine kinase-like ATPase, C-terminal domain"/>
    <property type="match status" value="1"/>
</dbReference>
<evidence type="ECO:0000313" key="11">
    <source>
        <dbReference type="Proteomes" id="UP000267017"/>
    </source>
</evidence>
<dbReference type="GO" id="GO:0000155">
    <property type="term" value="F:phosphorelay sensor kinase activity"/>
    <property type="evidence" value="ECO:0007669"/>
    <property type="project" value="InterPro"/>
</dbReference>
<dbReference type="SMART" id="SM00304">
    <property type="entry name" value="HAMP"/>
    <property type="match status" value="1"/>
</dbReference>
<evidence type="ECO:0000259" key="9">
    <source>
        <dbReference type="PROSITE" id="PS50885"/>
    </source>
</evidence>
<dbReference type="Pfam" id="PF02518">
    <property type="entry name" value="HATPase_c"/>
    <property type="match status" value="1"/>
</dbReference>
<evidence type="ECO:0000256" key="1">
    <source>
        <dbReference type="ARBA" id="ARBA00004651"/>
    </source>
</evidence>